<feature type="domain" description="Alpha-rhamnosidase-like N-terminal" evidence="3">
    <location>
        <begin position="89"/>
        <end position="291"/>
    </location>
</feature>
<dbReference type="Gene3D" id="2.60.120.260">
    <property type="entry name" value="Galactose-binding domain-like"/>
    <property type="match status" value="2"/>
</dbReference>
<keyword evidence="1" id="KW-0732">Signal</keyword>
<dbReference type="Gene3D" id="1.50.10.10">
    <property type="match status" value="1"/>
</dbReference>
<dbReference type="InterPro" id="IPR012341">
    <property type="entry name" value="6hp_glycosidase-like_sf"/>
</dbReference>
<name>A0A1M4X791_9BACT</name>
<gene>
    <name evidence="4" type="ORF">SAMN05444362_102425</name>
</gene>
<dbReference type="EMBL" id="FQUC01000002">
    <property type="protein sequence ID" value="SHE89346.1"/>
    <property type="molecule type" value="Genomic_DNA"/>
</dbReference>
<dbReference type="SUPFAM" id="SSF48208">
    <property type="entry name" value="Six-hairpin glycosidases"/>
    <property type="match status" value="1"/>
</dbReference>
<dbReference type="RefSeq" id="WP_062175890.1">
    <property type="nucleotide sequence ID" value="NZ_BBXL01000002.1"/>
</dbReference>
<dbReference type="PANTHER" id="PTHR34987">
    <property type="entry name" value="C, PUTATIVE (AFU_ORTHOLOGUE AFUA_3G02880)-RELATED"/>
    <property type="match status" value="1"/>
</dbReference>
<feature type="domain" description="Alpha-L-rhamnosidase six-hairpin glycosidase" evidence="2">
    <location>
        <begin position="315"/>
        <end position="556"/>
    </location>
</feature>
<protein>
    <submittedName>
        <fullName evidence="4">Alpha-L-rhamnosidase</fullName>
    </submittedName>
</protein>
<evidence type="ECO:0000313" key="4">
    <source>
        <dbReference type="EMBL" id="SHE89346.1"/>
    </source>
</evidence>
<keyword evidence="5" id="KW-1185">Reference proteome</keyword>
<sequence length="733" mass="83769">MRPKTIVFCIYFLLMGLSLQSQSIQYDPLLDPNVVIAEKTQKARKGEYIWYPGQLSAHLQQKRIKESAERCVNVGYPGKFYEPVNKTWFRKEINLPLEAIIQWESTGKVRASIKQKELTGNTNSIKLPKGKSILLLEVIAENNLPSVKVSVNGQITSDGWQASLDSINWNLAESSPVFGTSGRRPMEEPKTDVVIKPASILPIRNASVNDGNIIIHKNGFVLIDFFHLEVGKVTFTAKGRGTVSVYVGESPEETLCEDTKLFEQKPIEPFVLTGNRQQIMLPERAIRYVKISSDEECEVSAVSFVAKMWPVEFQMTFECDDERINNIWKASVATLHTSTHGFYLDGIKRDYLPWSMDAVLSTFGGDYIFADKQVSLNSLSVALMPLNPTKDDMGIPDYPLHALIGFNQYYKRYGDFNTILSYRDRIEQLLQFYETLQDERGFISASVGGVSWGFVPGWATRRRPDRKGTPTYAQIMLYYNYKIGADFCEKWGDKKLAKHYRAKAISLKDSIFKHFWDERQGVFINGYTKNGELDKIISHHAQYWAILADIFPEDKYENLFAMFAMLPTIPYYKDYVSFEKGYEFIAYSKARKVEQMWNFLLDVFGDWLDQGHTRFPENFSYRKSKNEQLVFYSRPYGLSLCHGANGVPGIVAVLNGIAGFSQSDKDFNHYTIHPDLMNLRWANIEFPVKEGKIKLKLTKDGTNQIEIPAGYKVDFIIKDGIKATFTKAGTYNL</sequence>
<dbReference type="InterPro" id="IPR035396">
    <property type="entry name" value="Bac_rhamnosid6H"/>
</dbReference>
<dbReference type="InterPro" id="IPR048932">
    <property type="entry name" value="Rhamnosid-like_N_bacteroidetes"/>
</dbReference>
<dbReference type="GO" id="GO:0005975">
    <property type="term" value="P:carbohydrate metabolic process"/>
    <property type="evidence" value="ECO:0007669"/>
    <property type="project" value="InterPro"/>
</dbReference>
<dbReference type="Gene3D" id="2.60.420.10">
    <property type="entry name" value="Maltose phosphorylase, domain 3"/>
    <property type="match status" value="1"/>
</dbReference>
<evidence type="ECO:0000256" key="1">
    <source>
        <dbReference type="SAM" id="SignalP"/>
    </source>
</evidence>
<proteinExistence type="predicted"/>
<feature type="signal peptide" evidence="1">
    <location>
        <begin position="1"/>
        <end position="23"/>
    </location>
</feature>
<feature type="chain" id="PRO_5009908244" evidence="1">
    <location>
        <begin position="24"/>
        <end position="733"/>
    </location>
</feature>
<dbReference type="Proteomes" id="UP000184480">
    <property type="component" value="Unassembled WGS sequence"/>
</dbReference>
<organism evidence="4 5">
    <name type="scientific">Dysgonomonas macrotermitis</name>
    <dbReference type="NCBI Taxonomy" id="1346286"/>
    <lineage>
        <taxon>Bacteria</taxon>
        <taxon>Pseudomonadati</taxon>
        <taxon>Bacteroidota</taxon>
        <taxon>Bacteroidia</taxon>
        <taxon>Bacteroidales</taxon>
        <taxon>Dysgonomonadaceae</taxon>
        <taxon>Dysgonomonas</taxon>
    </lineage>
</organism>
<dbReference type="Pfam" id="PF17389">
    <property type="entry name" value="Bac_rhamnosid6H"/>
    <property type="match status" value="1"/>
</dbReference>
<dbReference type="InterPro" id="IPR008928">
    <property type="entry name" value="6-hairpin_glycosidase_sf"/>
</dbReference>
<dbReference type="PANTHER" id="PTHR34987:SF6">
    <property type="entry name" value="ALPHA-L-RHAMNOSIDASE SIX-HAIRPIN GLYCOSIDASE DOMAIN-CONTAINING PROTEIN"/>
    <property type="match status" value="1"/>
</dbReference>
<dbReference type="STRING" id="1346286.SAMN05444362_102425"/>
<evidence type="ECO:0000313" key="5">
    <source>
        <dbReference type="Proteomes" id="UP000184480"/>
    </source>
</evidence>
<evidence type="ECO:0000259" key="2">
    <source>
        <dbReference type="Pfam" id="PF17389"/>
    </source>
</evidence>
<evidence type="ECO:0000259" key="3">
    <source>
        <dbReference type="Pfam" id="PF21209"/>
    </source>
</evidence>
<dbReference type="AlphaFoldDB" id="A0A1M4X791"/>
<dbReference type="Pfam" id="PF21209">
    <property type="entry name" value="Bac_rhamnosid-like_N"/>
    <property type="match status" value="1"/>
</dbReference>
<reference evidence="5" key="1">
    <citation type="submission" date="2016-11" db="EMBL/GenBank/DDBJ databases">
        <authorList>
            <person name="Varghese N."/>
            <person name="Submissions S."/>
        </authorList>
    </citation>
    <scope>NUCLEOTIDE SEQUENCE [LARGE SCALE GENOMIC DNA]</scope>
    <source>
        <strain evidence="5">DSM 27370</strain>
    </source>
</reference>
<accession>A0A1M4X791</accession>